<dbReference type="PRINTS" id="PR00153">
    <property type="entry name" value="CSAPPISMRASE"/>
</dbReference>
<dbReference type="AlphaFoldDB" id="A0A3E4QKK7"/>
<protein>
    <recommendedName>
        <fullName evidence="4">Peptidyl-prolyl cis-trans isomerase</fullName>
        <shortName evidence="4">PPIase</shortName>
        <ecNumber evidence="4">5.2.1.8</ecNumber>
    </recommendedName>
</protein>
<evidence type="ECO:0000313" key="6">
    <source>
        <dbReference type="EMBL" id="RGL00535.1"/>
    </source>
</evidence>
<dbReference type="EC" id="5.2.1.8" evidence="4"/>
<comment type="function">
    <text evidence="4">PPIases accelerate the folding of proteins. It catalyzes the cis-trans isomerization of proline imidic peptide bonds in oligopeptides.</text>
</comment>
<dbReference type="EMBL" id="QSRD01000036">
    <property type="protein sequence ID" value="RGL00535.1"/>
    <property type="molecule type" value="Genomic_DNA"/>
</dbReference>
<dbReference type="InterPro" id="IPR029000">
    <property type="entry name" value="Cyclophilin-like_dom_sf"/>
</dbReference>
<dbReference type="PROSITE" id="PS50072">
    <property type="entry name" value="CSA_PPIASE_2"/>
    <property type="match status" value="1"/>
</dbReference>
<keyword evidence="3 4" id="KW-0413">Isomerase</keyword>
<evidence type="ECO:0000313" key="7">
    <source>
        <dbReference type="Proteomes" id="UP000260835"/>
    </source>
</evidence>
<evidence type="ECO:0000256" key="1">
    <source>
        <dbReference type="ARBA" id="ARBA00007365"/>
    </source>
</evidence>
<name>A0A3E4QKK7_9BACT</name>
<dbReference type="InterPro" id="IPR020892">
    <property type="entry name" value="Cyclophilin-type_PPIase_CS"/>
</dbReference>
<evidence type="ECO:0000256" key="3">
    <source>
        <dbReference type="ARBA" id="ARBA00023235"/>
    </source>
</evidence>
<gene>
    <name evidence="6" type="ORF">DXC89_05830</name>
</gene>
<dbReference type="GO" id="GO:0006457">
    <property type="term" value="P:protein folding"/>
    <property type="evidence" value="ECO:0007669"/>
    <property type="project" value="InterPro"/>
</dbReference>
<proteinExistence type="inferred from homology"/>
<dbReference type="SUPFAM" id="SSF50891">
    <property type="entry name" value="Cyclophilin-like"/>
    <property type="match status" value="2"/>
</dbReference>
<accession>A0A3E4QKK7</accession>
<sequence length="235" mass="26892">MIVALYDETPKHRDNFIKLAKEGYFDGTLFHRVIKDFMIQGGDPDSKDAPKGKMLGTGGPDYTIPAEFVYPKRYHKRGALSAARTGDEVNPERESSGSQFYIVWGKTFNKGELKQMEKQMTMQQEQTTFDALVKQHHDEIMTLRRNRDRAGLQALQDQIIEKTKRICKEKGKPQFTEEQVETYTTIGGTPFLDNQYTVFGEVLEGLDVVEKIQNTATERGDRPKNDISMTIEVME</sequence>
<dbReference type="Pfam" id="PF00160">
    <property type="entry name" value="Pro_isomerase"/>
    <property type="match status" value="2"/>
</dbReference>
<comment type="caution">
    <text evidence="6">The sequence shown here is derived from an EMBL/GenBank/DDBJ whole genome shotgun (WGS) entry which is preliminary data.</text>
</comment>
<comment type="catalytic activity">
    <reaction evidence="4">
        <text>[protein]-peptidylproline (omega=180) = [protein]-peptidylproline (omega=0)</text>
        <dbReference type="Rhea" id="RHEA:16237"/>
        <dbReference type="Rhea" id="RHEA-COMP:10747"/>
        <dbReference type="Rhea" id="RHEA-COMP:10748"/>
        <dbReference type="ChEBI" id="CHEBI:83833"/>
        <dbReference type="ChEBI" id="CHEBI:83834"/>
        <dbReference type="EC" id="5.2.1.8"/>
    </reaction>
</comment>
<evidence type="ECO:0000256" key="2">
    <source>
        <dbReference type="ARBA" id="ARBA00023110"/>
    </source>
</evidence>
<comment type="similarity">
    <text evidence="1 4">Belongs to the cyclophilin-type PPIase family.</text>
</comment>
<dbReference type="GO" id="GO:0003755">
    <property type="term" value="F:peptidyl-prolyl cis-trans isomerase activity"/>
    <property type="evidence" value="ECO:0007669"/>
    <property type="project" value="UniProtKB-UniRule"/>
</dbReference>
<dbReference type="CDD" id="cd00317">
    <property type="entry name" value="cyclophilin"/>
    <property type="match status" value="1"/>
</dbReference>
<dbReference type="Proteomes" id="UP000260835">
    <property type="component" value="Unassembled WGS sequence"/>
</dbReference>
<dbReference type="PANTHER" id="PTHR45625:SF4">
    <property type="entry name" value="PEPTIDYLPROLYL ISOMERASE DOMAIN AND WD REPEAT-CONTAINING PROTEIN 1"/>
    <property type="match status" value="1"/>
</dbReference>
<dbReference type="InterPro" id="IPR002130">
    <property type="entry name" value="Cyclophilin-type_PPIase_dom"/>
</dbReference>
<evidence type="ECO:0000256" key="4">
    <source>
        <dbReference type="RuleBase" id="RU363019"/>
    </source>
</evidence>
<dbReference type="PROSITE" id="PS00170">
    <property type="entry name" value="CSA_PPIASE_1"/>
    <property type="match status" value="1"/>
</dbReference>
<organism evidence="6 7">
    <name type="scientific">Prevotella disiens</name>
    <dbReference type="NCBI Taxonomy" id="28130"/>
    <lineage>
        <taxon>Bacteria</taxon>
        <taxon>Pseudomonadati</taxon>
        <taxon>Bacteroidota</taxon>
        <taxon>Bacteroidia</taxon>
        <taxon>Bacteroidales</taxon>
        <taxon>Prevotellaceae</taxon>
        <taxon>Prevotella</taxon>
    </lineage>
</organism>
<dbReference type="PANTHER" id="PTHR45625">
    <property type="entry name" value="PEPTIDYL-PROLYL CIS-TRANS ISOMERASE-RELATED"/>
    <property type="match status" value="1"/>
</dbReference>
<evidence type="ECO:0000259" key="5">
    <source>
        <dbReference type="PROSITE" id="PS50072"/>
    </source>
</evidence>
<reference evidence="6 7" key="1">
    <citation type="submission" date="2018-08" db="EMBL/GenBank/DDBJ databases">
        <title>A genome reference for cultivated species of the human gut microbiota.</title>
        <authorList>
            <person name="Zou Y."/>
            <person name="Xue W."/>
            <person name="Luo G."/>
        </authorList>
    </citation>
    <scope>NUCLEOTIDE SEQUENCE [LARGE SCALE GENOMIC DNA]</scope>
    <source>
        <strain evidence="6 7">TF09-12</strain>
    </source>
</reference>
<dbReference type="Gene3D" id="2.40.100.10">
    <property type="entry name" value="Cyclophilin-like"/>
    <property type="match status" value="2"/>
</dbReference>
<keyword evidence="2 4" id="KW-0697">Rotamase</keyword>
<dbReference type="InterPro" id="IPR044666">
    <property type="entry name" value="Cyclophilin_A-like"/>
</dbReference>
<feature type="domain" description="PPIase cyclophilin-type" evidence="5">
    <location>
        <begin position="1"/>
        <end position="230"/>
    </location>
</feature>